<organism evidence="2 3">
    <name type="scientific">Mucuna pruriens</name>
    <name type="common">Velvet bean</name>
    <name type="synonym">Dolichos pruriens</name>
    <dbReference type="NCBI Taxonomy" id="157652"/>
    <lineage>
        <taxon>Eukaryota</taxon>
        <taxon>Viridiplantae</taxon>
        <taxon>Streptophyta</taxon>
        <taxon>Embryophyta</taxon>
        <taxon>Tracheophyta</taxon>
        <taxon>Spermatophyta</taxon>
        <taxon>Magnoliopsida</taxon>
        <taxon>eudicotyledons</taxon>
        <taxon>Gunneridae</taxon>
        <taxon>Pentapetalae</taxon>
        <taxon>rosids</taxon>
        <taxon>fabids</taxon>
        <taxon>Fabales</taxon>
        <taxon>Fabaceae</taxon>
        <taxon>Papilionoideae</taxon>
        <taxon>50 kb inversion clade</taxon>
        <taxon>NPAAA clade</taxon>
        <taxon>indigoferoid/millettioid clade</taxon>
        <taxon>Phaseoleae</taxon>
        <taxon>Mucuna</taxon>
    </lineage>
</organism>
<feature type="region of interest" description="Disordered" evidence="1">
    <location>
        <begin position="46"/>
        <end position="72"/>
    </location>
</feature>
<name>A0A371GF56_MUCPR</name>
<sequence length="81" mass="9476">MEEYVATCLTCQKANIEHQKPKELLQSMEIPDWKWDNITMDFIEGGLGQRNSQPKGPPTKVPNFGPKYTKKDPIEWYQKLH</sequence>
<dbReference type="AlphaFoldDB" id="A0A371GF56"/>
<dbReference type="EMBL" id="QJKJ01005746">
    <property type="protein sequence ID" value="RDX89187.1"/>
    <property type="molecule type" value="Genomic_DNA"/>
</dbReference>
<feature type="non-terminal residue" evidence="2">
    <location>
        <position position="1"/>
    </location>
</feature>
<accession>A0A371GF56</accession>
<protein>
    <recommendedName>
        <fullName evidence="4">Integrase zinc-binding domain-containing protein</fullName>
    </recommendedName>
</protein>
<keyword evidence="3" id="KW-1185">Reference proteome</keyword>
<evidence type="ECO:0000256" key="1">
    <source>
        <dbReference type="SAM" id="MobiDB-lite"/>
    </source>
</evidence>
<proteinExistence type="predicted"/>
<comment type="caution">
    <text evidence="2">The sequence shown here is derived from an EMBL/GenBank/DDBJ whole genome shotgun (WGS) entry which is preliminary data.</text>
</comment>
<reference evidence="2" key="1">
    <citation type="submission" date="2018-05" db="EMBL/GenBank/DDBJ databases">
        <title>Draft genome of Mucuna pruriens seed.</title>
        <authorList>
            <person name="Nnadi N.E."/>
            <person name="Vos R."/>
            <person name="Hasami M.H."/>
            <person name="Devisetty U.K."/>
            <person name="Aguiy J.C."/>
        </authorList>
    </citation>
    <scope>NUCLEOTIDE SEQUENCE [LARGE SCALE GENOMIC DNA]</scope>
    <source>
        <strain evidence="2">JCA_2017</strain>
    </source>
</reference>
<dbReference type="Proteomes" id="UP000257109">
    <property type="component" value="Unassembled WGS sequence"/>
</dbReference>
<gene>
    <name evidence="2" type="ORF">CR513_29121</name>
</gene>
<evidence type="ECO:0008006" key="4">
    <source>
        <dbReference type="Google" id="ProtNLM"/>
    </source>
</evidence>
<evidence type="ECO:0000313" key="3">
    <source>
        <dbReference type="Proteomes" id="UP000257109"/>
    </source>
</evidence>
<evidence type="ECO:0000313" key="2">
    <source>
        <dbReference type="EMBL" id="RDX89187.1"/>
    </source>
</evidence>
<dbReference type="OrthoDB" id="1432088at2759"/>